<dbReference type="EMBL" id="BK015714">
    <property type="protein sequence ID" value="DAE21691.1"/>
    <property type="molecule type" value="Genomic_DNA"/>
</dbReference>
<accession>A0A8S5QSA8</accession>
<protein>
    <submittedName>
        <fullName evidence="1">Uncharacterized protein</fullName>
    </submittedName>
</protein>
<reference evidence="1" key="1">
    <citation type="journal article" date="2021" name="Proc. Natl. Acad. Sci. U.S.A.">
        <title>A Catalog of Tens of Thousands of Viruses from Human Metagenomes Reveals Hidden Associations with Chronic Diseases.</title>
        <authorList>
            <person name="Tisza M.J."/>
            <person name="Buck C.B."/>
        </authorList>
    </citation>
    <scope>NUCLEOTIDE SEQUENCE</scope>
    <source>
        <strain evidence="1">Ct4be24</strain>
    </source>
</reference>
<proteinExistence type="predicted"/>
<sequence length="106" mass="12571">MKKYKKIQKQCQLQKISNLSQVDKELSDINHYIEFVNLNAAQGYKAYKMIKDRRIKRRSIKNELEVLNIILGKKISDSVTDEIQKAVSGMDRRTYEPRVMNELFDF</sequence>
<organism evidence="1">
    <name type="scientific">Siphoviridae sp. ct4be24</name>
    <dbReference type="NCBI Taxonomy" id="2826289"/>
    <lineage>
        <taxon>Viruses</taxon>
        <taxon>Duplodnaviria</taxon>
        <taxon>Heunggongvirae</taxon>
        <taxon>Uroviricota</taxon>
        <taxon>Caudoviricetes</taxon>
    </lineage>
</organism>
<name>A0A8S5QSA8_9CAUD</name>
<evidence type="ECO:0000313" key="1">
    <source>
        <dbReference type="EMBL" id="DAE21691.1"/>
    </source>
</evidence>